<evidence type="ECO:0000256" key="2">
    <source>
        <dbReference type="ARBA" id="ARBA00023125"/>
    </source>
</evidence>
<reference evidence="6 8" key="1">
    <citation type="submission" date="2017-10" db="EMBL/GenBank/DDBJ databases">
        <title>Genomics of the genus Arcobacter.</title>
        <authorList>
            <person name="Perez-Cataluna A."/>
            <person name="Figueras M.J."/>
        </authorList>
    </citation>
    <scope>NUCLEOTIDE SEQUENCE [LARGE SCALE GENOMIC DNA]</scope>
    <source>
        <strain evidence="6 8">CECT 7835</strain>
    </source>
</reference>
<dbReference type="Gene3D" id="1.10.10.60">
    <property type="entry name" value="Homeodomain-like"/>
    <property type="match status" value="2"/>
</dbReference>
<dbReference type="AlphaFoldDB" id="A0AAX2A9D9"/>
<accession>A0AAX2A9D9</accession>
<dbReference type="InterPro" id="IPR003313">
    <property type="entry name" value="AraC-bd"/>
</dbReference>
<sequence length="259" mass="30470">MDKFIYKNNQLGITALSAKMNKFSYKKHAHEEYALGVTLKGIQEYKLEGWSKASYANGIMLFNPEQVHDGRARDYEEGLEYVMLYINPKLFLEGLNKKEILTFSEPIVYKEKLKWDIINLSKAILNGKNEALTNELYLELVDNFASKDFFKEYKNENTLVKKAKEIIFYELDNVLYLEDIAKELSISKFEFIRLFKTNTGITPYQYFLNSKLIHAKKYLEITRDIYGAVVEFGFSDLSHFNRHFKRVYGLTPFQYISQL</sequence>
<dbReference type="Proteomes" id="UP000253850">
    <property type="component" value="Chromosome"/>
</dbReference>
<dbReference type="InterPro" id="IPR018060">
    <property type="entry name" value="HTH_AraC"/>
</dbReference>
<keyword evidence="2" id="KW-0238">DNA-binding</keyword>
<evidence type="ECO:0000256" key="3">
    <source>
        <dbReference type="ARBA" id="ARBA00023163"/>
    </source>
</evidence>
<dbReference type="RefSeq" id="WP_114839408.1">
    <property type="nucleotide sequence ID" value="NZ_CP031217.1"/>
</dbReference>
<dbReference type="KEGG" id="hbv:ABIV_1591"/>
<dbReference type="Pfam" id="PF12833">
    <property type="entry name" value="HTH_18"/>
    <property type="match status" value="1"/>
</dbReference>
<evidence type="ECO:0000313" key="6">
    <source>
        <dbReference type="EMBL" id="RXK10494.1"/>
    </source>
</evidence>
<dbReference type="SMART" id="SM00342">
    <property type="entry name" value="HTH_ARAC"/>
    <property type="match status" value="1"/>
</dbReference>
<dbReference type="InterPro" id="IPR009057">
    <property type="entry name" value="Homeodomain-like_sf"/>
</dbReference>
<protein>
    <submittedName>
        <fullName evidence="6">AraC family transcriptional regulator</fullName>
    </submittedName>
    <submittedName>
        <fullName evidence="5">Transcriptional regulator, AraC family</fullName>
    </submittedName>
</protein>
<evidence type="ECO:0000313" key="7">
    <source>
        <dbReference type="Proteomes" id="UP000253850"/>
    </source>
</evidence>
<evidence type="ECO:0000259" key="4">
    <source>
        <dbReference type="PROSITE" id="PS01124"/>
    </source>
</evidence>
<keyword evidence="1" id="KW-0805">Transcription regulation</keyword>
<dbReference type="SUPFAM" id="SSF46689">
    <property type="entry name" value="Homeodomain-like"/>
    <property type="match status" value="2"/>
</dbReference>
<evidence type="ECO:0000313" key="8">
    <source>
        <dbReference type="Proteomes" id="UP000289193"/>
    </source>
</evidence>
<dbReference type="Proteomes" id="UP000289193">
    <property type="component" value="Unassembled WGS sequence"/>
</dbReference>
<gene>
    <name evidence="5" type="ORF">ABIV_1591</name>
    <name evidence="6" type="ORF">CRV05_04240</name>
</gene>
<evidence type="ECO:0000313" key="5">
    <source>
        <dbReference type="EMBL" id="AXH12582.1"/>
    </source>
</evidence>
<dbReference type="InterPro" id="IPR037923">
    <property type="entry name" value="HTH-like"/>
</dbReference>
<dbReference type="GO" id="GO:0003700">
    <property type="term" value="F:DNA-binding transcription factor activity"/>
    <property type="evidence" value="ECO:0007669"/>
    <property type="project" value="InterPro"/>
</dbReference>
<evidence type="ECO:0000256" key="1">
    <source>
        <dbReference type="ARBA" id="ARBA00023015"/>
    </source>
</evidence>
<dbReference type="SUPFAM" id="SSF51215">
    <property type="entry name" value="Regulatory protein AraC"/>
    <property type="match status" value="1"/>
</dbReference>
<keyword evidence="8" id="KW-1185">Reference proteome</keyword>
<proteinExistence type="predicted"/>
<keyword evidence="3" id="KW-0804">Transcription</keyword>
<dbReference type="Pfam" id="PF02311">
    <property type="entry name" value="AraC_binding"/>
    <property type="match status" value="1"/>
</dbReference>
<dbReference type="PANTHER" id="PTHR46796:SF2">
    <property type="entry name" value="TRANSCRIPTIONAL REGULATORY PROTEIN"/>
    <property type="match status" value="1"/>
</dbReference>
<dbReference type="PANTHER" id="PTHR46796">
    <property type="entry name" value="HTH-TYPE TRANSCRIPTIONAL ACTIVATOR RHAS-RELATED"/>
    <property type="match status" value="1"/>
</dbReference>
<dbReference type="PROSITE" id="PS01124">
    <property type="entry name" value="HTH_ARAC_FAMILY_2"/>
    <property type="match status" value="1"/>
</dbReference>
<feature type="domain" description="HTH araC/xylS-type" evidence="4">
    <location>
        <begin position="161"/>
        <end position="258"/>
    </location>
</feature>
<dbReference type="EMBL" id="CP031217">
    <property type="protein sequence ID" value="AXH12582.1"/>
    <property type="molecule type" value="Genomic_DNA"/>
</dbReference>
<name>A0AAX2A9D9_9BACT</name>
<reference evidence="5 7" key="2">
    <citation type="submission" date="2018-07" db="EMBL/GenBank/DDBJ databases">
        <title>Complete genome of the Arcobacter bivalviorum type strain LMG 26154.</title>
        <authorList>
            <person name="Miller W.G."/>
            <person name="Yee E."/>
            <person name="Bono J.L."/>
        </authorList>
    </citation>
    <scope>NUCLEOTIDE SEQUENCE [LARGE SCALE GENOMIC DNA]</scope>
    <source>
        <strain evidence="5 7">LMG 26154</strain>
    </source>
</reference>
<dbReference type="GO" id="GO:0043565">
    <property type="term" value="F:sequence-specific DNA binding"/>
    <property type="evidence" value="ECO:0007669"/>
    <property type="project" value="InterPro"/>
</dbReference>
<dbReference type="InterPro" id="IPR050204">
    <property type="entry name" value="AraC_XylS_family_regulators"/>
</dbReference>
<dbReference type="EMBL" id="PDKM01000002">
    <property type="protein sequence ID" value="RXK10494.1"/>
    <property type="molecule type" value="Genomic_DNA"/>
</dbReference>
<organism evidence="6 8">
    <name type="scientific">Halarcobacter bivalviorum</name>
    <dbReference type="NCBI Taxonomy" id="663364"/>
    <lineage>
        <taxon>Bacteria</taxon>
        <taxon>Pseudomonadati</taxon>
        <taxon>Campylobacterota</taxon>
        <taxon>Epsilonproteobacteria</taxon>
        <taxon>Campylobacterales</taxon>
        <taxon>Arcobacteraceae</taxon>
        <taxon>Halarcobacter</taxon>
    </lineage>
</organism>